<dbReference type="PRINTS" id="PR01270">
    <property type="entry name" value="HDASUPER"/>
</dbReference>
<dbReference type="InterPro" id="IPR023696">
    <property type="entry name" value="Ureohydrolase_dom_sf"/>
</dbReference>
<keyword evidence="7" id="KW-1185">Reference proteome</keyword>
<evidence type="ECO:0000259" key="5">
    <source>
        <dbReference type="Pfam" id="PF00850"/>
    </source>
</evidence>
<evidence type="ECO:0000256" key="4">
    <source>
        <dbReference type="ARBA" id="ARBA00022627"/>
    </source>
</evidence>
<dbReference type="InterPro" id="IPR037138">
    <property type="entry name" value="His_deacetylse_dom_sf"/>
</dbReference>
<gene>
    <name evidence="6" type="primary">acuC</name>
    <name evidence="6" type="ORF">GCM10007298_40620</name>
</gene>
<comment type="caution">
    <text evidence="6">The sequence shown here is derived from an EMBL/GenBank/DDBJ whole genome shotgun (WGS) entry which is preliminary data.</text>
</comment>
<dbReference type="CDD" id="cd09994">
    <property type="entry name" value="HDAC_AcuC_like"/>
    <property type="match status" value="1"/>
</dbReference>
<dbReference type="Proteomes" id="UP000632454">
    <property type="component" value="Unassembled WGS sequence"/>
</dbReference>
<dbReference type="InterPro" id="IPR000286">
    <property type="entry name" value="HDACs"/>
</dbReference>
<dbReference type="PANTHER" id="PTHR10625">
    <property type="entry name" value="HISTONE DEACETYLASE HDAC1-RELATED"/>
    <property type="match status" value="1"/>
</dbReference>
<organism evidence="6 7">
    <name type="scientific">Williamsia phyllosphaerae</name>
    <dbReference type="NCBI Taxonomy" id="885042"/>
    <lineage>
        <taxon>Bacteria</taxon>
        <taxon>Bacillati</taxon>
        <taxon>Actinomycetota</taxon>
        <taxon>Actinomycetes</taxon>
        <taxon>Mycobacteriales</taxon>
        <taxon>Nocardiaceae</taxon>
        <taxon>Williamsia</taxon>
    </lineage>
</organism>
<feature type="domain" description="Histone deacetylase" evidence="5">
    <location>
        <begin position="35"/>
        <end position="340"/>
    </location>
</feature>
<dbReference type="EMBL" id="BMCS01000003">
    <property type="protein sequence ID" value="GGF40759.1"/>
    <property type="molecule type" value="Genomic_DNA"/>
</dbReference>
<dbReference type="Gene3D" id="3.40.800.20">
    <property type="entry name" value="Histone deacetylase domain"/>
    <property type="match status" value="1"/>
</dbReference>
<name>A0ABQ1V799_9NOCA</name>
<proteinExistence type="inferred from homology"/>
<evidence type="ECO:0000256" key="1">
    <source>
        <dbReference type="ARBA" id="ARBA00005101"/>
    </source>
</evidence>
<protein>
    <recommendedName>
        <fullName evidence="3">Acetoin utilization protein AcuC</fullName>
    </recommendedName>
</protein>
<dbReference type="InterPro" id="IPR003085">
    <property type="entry name" value="AcuC"/>
</dbReference>
<evidence type="ECO:0000256" key="3">
    <source>
        <dbReference type="ARBA" id="ARBA00020218"/>
    </source>
</evidence>
<sequence length="435" mass="45537">MSSDTVASTGSGPAAEDSLIVWSEDFLRYRWGEAHPMNPIRLALTMSLAHGLGVLDGVEMRAPVAADDALLETVHRREYIAAVRAAGEMAAGGSVAGFSPALAERIFGLGSVDNPVFPGMHEASALLVGGTVAAADAIATGAVRRAVNIGGGMHHALPARASGFCVYNDCAVAIAHLLDSGFDRIAYIDIDAHHGDGVQNRFSGDPRVLTVSVHQHPATLWPGTGYPEDIGPDTGHGTTVNLALPPHTPDRLWLRAFHAVVPSLVGSFRPQVIVSQCGADSHRADPLTDLGLTIDGQRAAILAMRDLADTHCDGRWLAVGGGGYGVADVVPRIWTHLMAAALGRDVDPSTPTGDDWCDTAALAARTVHPDFVTEVPAHTMSDGGDTGFHAWEGNWGQEAPDGISAHLHQSTDAAILATRSAVFPLHGLDPADPRD</sequence>
<comment type="similarity">
    <text evidence="2">Belongs to the histone deacetylase family.</text>
</comment>
<evidence type="ECO:0000313" key="6">
    <source>
        <dbReference type="EMBL" id="GGF40759.1"/>
    </source>
</evidence>
<reference evidence="7" key="1">
    <citation type="journal article" date="2019" name="Int. J. Syst. Evol. Microbiol.">
        <title>The Global Catalogue of Microorganisms (GCM) 10K type strain sequencing project: providing services to taxonomists for standard genome sequencing and annotation.</title>
        <authorList>
            <consortium name="The Broad Institute Genomics Platform"/>
            <consortium name="The Broad Institute Genome Sequencing Center for Infectious Disease"/>
            <person name="Wu L."/>
            <person name="Ma J."/>
        </authorList>
    </citation>
    <scope>NUCLEOTIDE SEQUENCE [LARGE SCALE GENOMIC DNA]</scope>
    <source>
        <strain evidence="7">CCM 7855</strain>
    </source>
</reference>
<dbReference type="SUPFAM" id="SSF52768">
    <property type="entry name" value="Arginase/deacetylase"/>
    <property type="match status" value="1"/>
</dbReference>
<dbReference type="Pfam" id="PF00850">
    <property type="entry name" value="Hist_deacetyl"/>
    <property type="match status" value="1"/>
</dbReference>
<dbReference type="InterPro" id="IPR023801">
    <property type="entry name" value="His_deacetylse_dom"/>
</dbReference>
<dbReference type="PANTHER" id="PTHR10625:SF10">
    <property type="entry name" value="HISTONE DEACETYLASE HDAC1"/>
    <property type="match status" value="1"/>
</dbReference>
<evidence type="ECO:0000256" key="2">
    <source>
        <dbReference type="ARBA" id="ARBA00005947"/>
    </source>
</evidence>
<accession>A0ABQ1V799</accession>
<dbReference type="RefSeq" id="WP_188492342.1">
    <property type="nucleotide sequence ID" value="NZ_BMCS01000003.1"/>
</dbReference>
<keyword evidence="4" id="KW-0006">Acetoin catabolism</keyword>
<evidence type="ECO:0000313" key="7">
    <source>
        <dbReference type="Proteomes" id="UP000632454"/>
    </source>
</evidence>
<comment type="pathway">
    <text evidence="1">Ketone degradation; acetoin degradation.</text>
</comment>